<evidence type="ECO:0000313" key="2">
    <source>
        <dbReference type="Proteomes" id="UP000024635"/>
    </source>
</evidence>
<organism evidence="1 2">
    <name type="scientific">Ancylostoma ceylanicum</name>
    <dbReference type="NCBI Taxonomy" id="53326"/>
    <lineage>
        <taxon>Eukaryota</taxon>
        <taxon>Metazoa</taxon>
        <taxon>Ecdysozoa</taxon>
        <taxon>Nematoda</taxon>
        <taxon>Chromadorea</taxon>
        <taxon>Rhabditida</taxon>
        <taxon>Rhabditina</taxon>
        <taxon>Rhabditomorpha</taxon>
        <taxon>Strongyloidea</taxon>
        <taxon>Ancylostomatidae</taxon>
        <taxon>Ancylostomatinae</taxon>
        <taxon>Ancylostoma</taxon>
    </lineage>
</organism>
<reference evidence="2" key="1">
    <citation type="journal article" date="2015" name="Nat. Genet.">
        <title>The genome and transcriptome of the zoonotic hookworm Ancylostoma ceylanicum identify infection-specific gene families.</title>
        <authorList>
            <person name="Schwarz E.M."/>
            <person name="Hu Y."/>
            <person name="Antoshechkin I."/>
            <person name="Miller M.M."/>
            <person name="Sternberg P.W."/>
            <person name="Aroian R.V."/>
        </authorList>
    </citation>
    <scope>NUCLEOTIDE SEQUENCE</scope>
    <source>
        <strain evidence="2">HY135</strain>
    </source>
</reference>
<protein>
    <submittedName>
        <fullName evidence="1">Uncharacterized protein</fullName>
    </submittedName>
</protein>
<dbReference type="AlphaFoldDB" id="A0A016SS94"/>
<proteinExistence type="predicted"/>
<name>A0A016SS94_9BILA</name>
<gene>
    <name evidence="1" type="primary">Acey_s0182.g883</name>
    <name evidence="1" type="ORF">Y032_0182g883</name>
</gene>
<dbReference type="Proteomes" id="UP000024635">
    <property type="component" value="Unassembled WGS sequence"/>
</dbReference>
<accession>A0A016SS94</accession>
<dbReference type="EMBL" id="JARK01001518">
    <property type="protein sequence ID" value="EYB93425.1"/>
    <property type="molecule type" value="Genomic_DNA"/>
</dbReference>
<keyword evidence="2" id="KW-1185">Reference proteome</keyword>
<sequence length="82" mass="8752">MEATHCIGNVYYATDCEAPETGRAGGERAAITAMARLQQVQAKGETASAAALVELSHDSRPAPAAIQQHFWGRLAGLIQCRR</sequence>
<evidence type="ECO:0000313" key="1">
    <source>
        <dbReference type="EMBL" id="EYB93425.1"/>
    </source>
</evidence>
<comment type="caution">
    <text evidence="1">The sequence shown here is derived from an EMBL/GenBank/DDBJ whole genome shotgun (WGS) entry which is preliminary data.</text>
</comment>